<dbReference type="InterPro" id="IPR023393">
    <property type="entry name" value="START-like_dom_sf"/>
</dbReference>
<comment type="caution">
    <text evidence="2">The sequence shown here is derived from an EMBL/GenBank/DDBJ whole genome shotgun (WGS) entry which is preliminary data.</text>
</comment>
<gene>
    <name evidence="2" type="ORF">KEM10_16485</name>
</gene>
<keyword evidence="3" id="KW-1185">Reference proteome</keyword>
<accession>A0ABS5JYA9</accession>
<dbReference type="SUPFAM" id="SSF55961">
    <property type="entry name" value="Bet v1-like"/>
    <property type="match status" value="1"/>
</dbReference>
<reference evidence="2 3" key="1">
    <citation type="journal article" date="2015" name="Int. J. Syst. Evol. Microbiol.">
        <title>Carboxylicivirga linearis sp. nov., isolated from a sea cucumber culture pond.</title>
        <authorList>
            <person name="Wang F.Q."/>
            <person name="Zhou Y.X."/>
            <person name="Lin X.Z."/>
            <person name="Chen G.J."/>
            <person name="Du Z.J."/>
        </authorList>
    </citation>
    <scope>NUCLEOTIDE SEQUENCE [LARGE SCALE GENOMIC DNA]</scope>
    <source>
        <strain evidence="2 3">FB218</strain>
    </source>
</reference>
<name>A0ABS5JYA9_9BACT</name>
<proteinExistence type="predicted"/>
<dbReference type="Gene3D" id="3.30.530.20">
    <property type="match status" value="1"/>
</dbReference>
<dbReference type="InterPro" id="IPR045736">
    <property type="entry name" value="START_2"/>
</dbReference>
<evidence type="ECO:0000259" key="1">
    <source>
        <dbReference type="Pfam" id="PF19569"/>
    </source>
</evidence>
<evidence type="ECO:0000313" key="2">
    <source>
        <dbReference type="EMBL" id="MBS2099887.1"/>
    </source>
</evidence>
<protein>
    <submittedName>
        <fullName evidence="2">SRPBCC domain-containing protein</fullName>
    </submittedName>
</protein>
<feature type="domain" description="START-like" evidence="1">
    <location>
        <begin position="4"/>
        <end position="127"/>
    </location>
</feature>
<sequence length="129" mass="15028">MSIQKERFELEYIIKTSPSILYARLSSPSGLSEWFADDVNLKGKIFTFVWDGSEQQAEQTLKKENKMVRFHWLDDDDEKSYFEFRINVDDLTGETALLVIDHAEPDEKEDAIELWNQQVDELKHGLGSV</sequence>
<dbReference type="Proteomes" id="UP000708576">
    <property type="component" value="Unassembled WGS sequence"/>
</dbReference>
<dbReference type="EMBL" id="JAGUCO010000016">
    <property type="protein sequence ID" value="MBS2099887.1"/>
    <property type="molecule type" value="Genomic_DNA"/>
</dbReference>
<evidence type="ECO:0000313" key="3">
    <source>
        <dbReference type="Proteomes" id="UP000708576"/>
    </source>
</evidence>
<dbReference type="RefSeq" id="WP_212217129.1">
    <property type="nucleotide sequence ID" value="NZ_JAGUCO010000016.1"/>
</dbReference>
<organism evidence="2 3">
    <name type="scientific">Carboxylicivirga linearis</name>
    <dbReference type="NCBI Taxonomy" id="1628157"/>
    <lineage>
        <taxon>Bacteria</taxon>
        <taxon>Pseudomonadati</taxon>
        <taxon>Bacteroidota</taxon>
        <taxon>Bacteroidia</taxon>
        <taxon>Marinilabiliales</taxon>
        <taxon>Marinilabiliaceae</taxon>
        <taxon>Carboxylicivirga</taxon>
    </lineage>
</organism>
<dbReference type="Pfam" id="PF19569">
    <property type="entry name" value="START_2"/>
    <property type="match status" value="1"/>
</dbReference>